<reference evidence="1 2" key="1">
    <citation type="submission" date="2017-11" db="EMBL/GenBank/DDBJ databases">
        <title>De-novo sequencing of pomegranate (Punica granatum L.) genome.</title>
        <authorList>
            <person name="Akparov Z."/>
            <person name="Amiraslanov A."/>
            <person name="Hajiyeva S."/>
            <person name="Abbasov M."/>
            <person name="Kaur K."/>
            <person name="Hamwieh A."/>
            <person name="Solovyev V."/>
            <person name="Salamov A."/>
            <person name="Braich B."/>
            <person name="Kosarev P."/>
            <person name="Mahmoud A."/>
            <person name="Hajiyev E."/>
            <person name="Babayeva S."/>
            <person name="Izzatullayeva V."/>
            <person name="Mammadov A."/>
            <person name="Mammadov A."/>
            <person name="Sharifova S."/>
            <person name="Ojaghi J."/>
            <person name="Eynullazada K."/>
            <person name="Bayramov B."/>
            <person name="Abdulazimova A."/>
            <person name="Shahmuradov I."/>
        </authorList>
    </citation>
    <scope>NUCLEOTIDE SEQUENCE [LARGE SCALE GENOMIC DNA]</scope>
    <source>
        <strain evidence="2">cv. AG2017</strain>
        <tissue evidence="1">Leaf</tissue>
    </source>
</reference>
<keyword evidence="2" id="KW-1185">Reference proteome</keyword>
<comment type="caution">
    <text evidence="1">The sequence shown here is derived from an EMBL/GenBank/DDBJ whole genome shotgun (WGS) entry which is preliminary data.</text>
</comment>
<dbReference type="EMBL" id="PGOL01000773">
    <property type="protein sequence ID" value="PKI64999.1"/>
    <property type="molecule type" value="Genomic_DNA"/>
</dbReference>
<gene>
    <name evidence="1" type="ORF">CRG98_014584</name>
</gene>
<proteinExistence type="predicted"/>
<sequence>MSECLGVPGTRKPVSLRLDDRSEVVRFCLSFAPLRAVLLVSAYFVLWPERFTCQPRLEIDIRRRPRNPRTGLFQCFPSVLMCSETTVISVCQKRVPKACREVFVTIETSLERSSLGVCRPISGSRLSVRESGLPGALSGKASAEVRGCPGLSRRLLKCARSRRPHVRAFASDCQITNSNLSFGRESLCRQPVGQNGVLTACPSLVGCLIRGCNQRS</sequence>
<evidence type="ECO:0000313" key="1">
    <source>
        <dbReference type="EMBL" id="PKI64999.1"/>
    </source>
</evidence>
<dbReference type="AlphaFoldDB" id="A0A2I0K8Y5"/>
<organism evidence="1 2">
    <name type="scientific">Punica granatum</name>
    <name type="common">Pomegranate</name>
    <dbReference type="NCBI Taxonomy" id="22663"/>
    <lineage>
        <taxon>Eukaryota</taxon>
        <taxon>Viridiplantae</taxon>
        <taxon>Streptophyta</taxon>
        <taxon>Embryophyta</taxon>
        <taxon>Tracheophyta</taxon>
        <taxon>Spermatophyta</taxon>
        <taxon>Magnoliopsida</taxon>
        <taxon>eudicotyledons</taxon>
        <taxon>Gunneridae</taxon>
        <taxon>Pentapetalae</taxon>
        <taxon>rosids</taxon>
        <taxon>malvids</taxon>
        <taxon>Myrtales</taxon>
        <taxon>Lythraceae</taxon>
        <taxon>Punica</taxon>
    </lineage>
</organism>
<dbReference type="Proteomes" id="UP000233551">
    <property type="component" value="Unassembled WGS sequence"/>
</dbReference>
<protein>
    <submittedName>
        <fullName evidence="1">Uncharacterized protein</fullName>
    </submittedName>
</protein>
<name>A0A2I0K8Y5_PUNGR</name>
<evidence type="ECO:0000313" key="2">
    <source>
        <dbReference type="Proteomes" id="UP000233551"/>
    </source>
</evidence>
<accession>A0A2I0K8Y5</accession>